<name>A0A4R1F3F1_9GAMM</name>
<dbReference type="AlphaFoldDB" id="A0A4R1F3F1"/>
<gene>
    <name evidence="1" type="ORF">EV695_1576</name>
</gene>
<keyword evidence="2" id="KW-1185">Reference proteome</keyword>
<protein>
    <submittedName>
        <fullName evidence="1">Uncharacterized protein</fullName>
    </submittedName>
</protein>
<reference evidence="1 2" key="1">
    <citation type="submission" date="2019-03" db="EMBL/GenBank/DDBJ databases">
        <title>Genomic Encyclopedia of Type Strains, Phase IV (KMG-IV): sequencing the most valuable type-strain genomes for metagenomic binning, comparative biology and taxonomic classification.</title>
        <authorList>
            <person name="Goeker M."/>
        </authorList>
    </citation>
    <scope>NUCLEOTIDE SEQUENCE [LARGE SCALE GENOMIC DNA]</scope>
    <source>
        <strain evidence="1 2">DSM 24830</strain>
    </source>
</reference>
<dbReference type="OrthoDB" id="5295432at2"/>
<dbReference type="Proteomes" id="UP000294887">
    <property type="component" value="Unassembled WGS sequence"/>
</dbReference>
<accession>A0A4R1F3F1</accession>
<dbReference type="EMBL" id="SMFQ01000003">
    <property type="protein sequence ID" value="TCJ87074.1"/>
    <property type="molecule type" value="Genomic_DNA"/>
</dbReference>
<proteinExistence type="predicted"/>
<sequence>MSNLPDKKEQIIQVHASLINMVVQTHLNPQLRPQLSEVLKTSAANGWQNLVLRIYKILEGDRSTSLLNDLDEEDGIIIDAILKGIQNPATLPDPTAKNANPTMAAPGIAHMVNEASRGSTQALTLLSTMAEQMSHAGGDLTILAAIMKKLIDGERDPEILSKGMGAQGESLVNAILEELAKLQIH</sequence>
<organism evidence="1 2">
    <name type="scientific">Cocleimonas flava</name>
    <dbReference type="NCBI Taxonomy" id="634765"/>
    <lineage>
        <taxon>Bacteria</taxon>
        <taxon>Pseudomonadati</taxon>
        <taxon>Pseudomonadota</taxon>
        <taxon>Gammaproteobacteria</taxon>
        <taxon>Thiotrichales</taxon>
        <taxon>Thiotrichaceae</taxon>
        <taxon>Cocleimonas</taxon>
    </lineage>
</organism>
<dbReference type="RefSeq" id="WP_131905382.1">
    <property type="nucleotide sequence ID" value="NZ_BAAAFU010000004.1"/>
</dbReference>
<evidence type="ECO:0000313" key="1">
    <source>
        <dbReference type="EMBL" id="TCJ87074.1"/>
    </source>
</evidence>
<evidence type="ECO:0000313" key="2">
    <source>
        <dbReference type="Proteomes" id="UP000294887"/>
    </source>
</evidence>
<comment type="caution">
    <text evidence="1">The sequence shown here is derived from an EMBL/GenBank/DDBJ whole genome shotgun (WGS) entry which is preliminary data.</text>
</comment>